<dbReference type="Pfam" id="PF18978">
    <property type="entry name" value="DUF5714"/>
    <property type="match status" value="1"/>
</dbReference>
<dbReference type="Proteomes" id="UP001197492">
    <property type="component" value="Unassembled WGS sequence"/>
</dbReference>
<organism evidence="2 4">
    <name type="scientific">Catenibacterium mitsuokai</name>
    <dbReference type="NCBI Taxonomy" id="100886"/>
    <lineage>
        <taxon>Bacteria</taxon>
        <taxon>Bacillati</taxon>
        <taxon>Bacillota</taxon>
        <taxon>Erysipelotrichia</taxon>
        <taxon>Erysipelotrichales</taxon>
        <taxon>Coprobacillaceae</taxon>
        <taxon>Catenibacterium</taxon>
    </lineage>
</organism>
<comment type="caution">
    <text evidence="2">The sequence shown here is derived from an EMBL/GenBank/DDBJ whole genome shotgun (WGS) entry which is preliminary data.</text>
</comment>
<reference evidence="2 5" key="1">
    <citation type="submission" date="2021-06" db="EMBL/GenBank/DDBJ databases">
        <title>Collection of gut derived symbiotic bacterial strains cultured from healthy donors.</title>
        <authorList>
            <person name="Lin H."/>
            <person name="Littmann E."/>
            <person name="Pamer E.G."/>
        </authorList>
    </citation>
    <scope>NUCLEOTIDE SEQUENCE</scope>
    <source>
        <strain evidence="3 5">MSK.21.70</strain>
        <strain evidence="2">MSK.21.82</strain>
    </source>
</reference>
<evidence type="ECO:0000259" key="1">
    <source>
        <dbReference type="Pfam" id="PF18978"/>
    </source>
</evidence>
<accession>A0AAW4MTZ7</accession>
<evidence type="ECO:0000313" key="4">
    <source>
        <dbReference type="Proteomes" id="UP001196408"/>
    </source>
</evidence>
<dbReference type="RefSeq" id="WP_217747899.1">
    <property type="nucleotide sequence ID" value="NZ_JAHOEB010000046.1"/>
</dbReference>
<name>A0AAW4MTZ7_9FIRM</name>
<feature type="domain" description="DUF5714" evidence="1">
    <location>
        <begin position="12"/>
        <end position="183"/>
    </location>
</feature>
<evidence type="ECO:0000313" key="5">
    <source>
        <dbReference type="Proteomes" id="UP001197492"/>
    </source>
</evidence>
<sequence>MTIQEKAERILKGIKKEKGNNPIQIFKNIAKNDYINMHGPEHHILDGACLLVAFKNAGGKIDLDDALNKIMIEGLRMPGAMCGFWGVCGAVTSLGAALSIIDHTGPLSVDGTWGDHMEFTSNALKNLGEINGPRCCKRDAMISFKNAIDYVNTHYNVTLEYEHQSCSYSECNKQCIKERCPYYG</sequence>
<proteinExistence type="predicted"/>
<gene>
    <name evidence="2" type="ORF">KSV97_07865</name>
    <name evidence="3" type="ORF">KSW06_09210</name>
</gene>
<dbReference type="AlphaFoldDB" id="A0AAW4MTZ7"/>
<keyword evidence="5" id="KW-1185">Reference proteome</keyword>
<dbReference type="InterPro" id="IPR043768">
    <property type="entry name" value="DUF5714"/>
</dbReference>
<dbReference type="Proteomes" id="UP001196408">
    <property type="component" value="Unassembled WGS sequence"/>
</dbReference>
<dbReference type="EMBL" id="JAHOEL010000071">
    <property type="protein sequence ID" value="MBV3393421.1"/>
    <property type="molecule type" value="Genomic_DNA"/>
</dbReference>
<dbReference type="EMBL" id="JAHOEF010000050">
    <property type="protein sequence ID" value="MBV3383132.1"/>
    <property type="molecule type" value="Genomic_DNA"/>
</dbReference>
<protein>
    <recommendedName>
        <fullName evidence="1">DUF5714 domain-containing protein</fullName>
    </recommendedName>
</protein>
<evidence type="ECO:0000313" key="2">
    <source>
        <dbReference type="EMBL" id="MBV3383132.1"/>
    </source>
</evidence>
<evidence type="ECO:0000313" key="3">
    <source>
        <dbReference type="EMBL" id="MBV3393421.1"/>
    </source>
</evidence>